<protein>
    <submittedName>
        <fullName evidence="1">Uncharacterized protein</fullName>
    </submittedName>
</protein>
<keyword evidence="2" id="KW-1185">Reference proteome</keyword>
<accession>A0ABQ5M9G6</accession>
<dbReference type="EMBL" id="BRPJ01000074">
    <property type="protein sequence ID" value="GLB31614.1"/>
    <property type="molecule type" value="Genomic_DNA"/>
</dbReference>
<reference evidence="1 2" key="1">
    <citation type="journal article" date="2024" name="Int. J. Syst. Evol. Microbiol.">
        <title>Lacrimispora brassicae sp. nov. isolated from fermented cabbage, and proposal of Clostridium indicum Gundawar et al. 2019 and Clostridium methoxybenzovorans Mechichi et al. 1999 as heterotypic synonyms of Lacrimispora amygdalina (Parshina et al. 2003) Haas and Blanchard 2020 and Lacrimispora indolis (McClung and McCoy 1957) Haas and Blanchard 2020, respectively.</title>
        <authorList>
            <person name="Kobayashi H."/>
            <person name="Tanizawa Y."/>
            <person name="Sakamoto M."/>
            <person name="Ohkuma M."/>
            <person name="Tohno M."/>
        </authorList>
    </citation>
    <scope>NUCLEOTIDE SEQUENCE [LARGE SCALE GENOMIC DNA]</scope>
    <source>
        <strain evidence="1 2">DSM 12857</strain>
    </source>
</reference>
<sequence>MITGVLKYQQGTLVVTLPCSAYDLSVHLGSIGILEPASDIPVQGTEQIKVQLAGEEPVGELVLSKLHEGDTLSGVNLACQEINRVCPYGYQEFVDMLHPKPDKIMDKYHFYKQYETQPPSTATGMKFILEETQRYRSTMENYTHACQAAEDEEYESPEDEWER</sequence>
<evidence type="ECO:0000313" key="1">
    <source>
        <dbReference type="EMBL" id="GLB31614.1"/>
    </source>
</evidence>
<comment type="caution">
    <text evidence="1">The sequence shown here is derived from an EMBL/GenBank/DDBJ whole genome shotgun (WGS) entry which is preliminary data.</text>
</comment>
<dbReference type="RefSeq" id="WP_170823090.1">
    <property type="nucleotide sequence ID" value="NZ_BRPJ01000074.1"/>
</dbReference>
<organism evidence="1 2">
    <name type="scientific">Lacrimispora amygdalina</name>
    <dbReference type="NCBI Taxonomy" id="253257"/>
    <lineage>
        <taxon>Bacteria</taxon>
        <taxon>Bacillati</taxon>
        <taxon>Bacillota</taxon>
        <taxon>Clostridia</taxon>
        <taxon>Lachnospirales</taxon>
        <taxon>Lachnospiraceae</taxon>
        <taxon>Lacrimispora</taxon>
    </lineage>
</organism>
<dbReference type="Proteomes" id="UP001419084">
    <property type="component" value="Unassembled WGS sequence"/>
</dbReference>
<proteinExistence type="predicted"/>
<evidence type="ECO:0000313" key="2">
    <source>
        <dbReference type="Proteomes" id="UP001419084"/>
    </source>
</evidence>
<gene>
    <name evidence="1" type="ORF">LAD12857_35370</name>
</gene>
<name>A0ABQ5M9G6_9FIRM</name>